<name>A0A1D3TW89_9FIRM</name>
<dbReference type="InterPro" id="IPR008927">
    <property type="entry name" value="6-PGluconate_DH-like_C_sf"/>
</dbReference>
<dbReference type="PIRSF" id="PIRSF000105">
    <property type="entry name" value="HCDH"/>
    <property type="match status" value="1"/>
</dbReference>
<feature type="binding site" evidence="5">
    <location>
        <position position="98"/>
    </location>
    <ligand>
        <name>NAD(+)</name>
        <dbReference type="ChEBI" id="CHEBI:57540"/>
    </ligand>
</feature>
<dbReference type="Pfam" id="PF02737">
    <property type="entry name" value="3HCDH_N"/>
    <property type="match status" value="1"/>
</dbReference>
<feature type="binding site" evidence="5">
    <location>
        <position position="35"/>
    </location>
    <ligand>
        <name>NAD(+)</name>
        <dbReference type="ChEBI" id="CHEBI:57540"/>
    </ligand>
</feature>
<sequence>MREIKNVLICGGGMMGKGIAHILSGRDDLNITVYDMYESPFIEGLKSTFQQLVDNNILSEDEVEKRVARVSFTTDLESREIKAADLVIECVFEKLDVKQEMFAKLEERCSAYTIFCTNTSVISPTEISAKLVHKERLIGTHFWNPAFLIPLVEVVKSEYTKAEVADTVMEFLRKAGKKPVLCQKDVPGFIANRMQHALWREAIYIVEQGIADAATVDEAVKNSFGLRLPQLGPLENVDMVGTDLTYNIHSYIFKDLCRDTEPSPLLIEKLEKGDIGFKTGRGFQEWTQEETEESKKALNEYLIKML</sequence>
<dbReference type="InterPro" id="IPR013328">
    <property type="entry name" value="6PGD_dom2"/>
</dbReference>
<dbReference type="Gene3D" id="3.40.50.720">
    <property type="entry name" value="NAD(P)-binding Rossmann-like Domain"/>
    <property type="match status" value="1"/>
</dbReference>
<feature type="binding site" evidence="5">
    <location>
        <position position="93"/>
    </location>
    <ligand>
        <name>NAD(+)</name>
        <dbReference type="ChEBI" id="CHEBI:57540"/>
    </ligand>
</feature>
<feature type="binding site" evidence="5">
    <location>
        <position position="144"/>
    </location>
    <ligand>
        <name>NAD(+)</name>
        <dbReference type="ChEBI" id="CHEBI:57540"/>
    </ligand>
</feature>
<comment type="similarity">
    <text evidence="2">Belongs to the 3-hydroxyacyl-CoA dehydrogenase family.</text>
</comment>
<dbReference type="InterPro" id="IPR022694">
    <property type="entry name" value="3-OHacyl-CoA_DH"/>
</dbReference>
<dbReference type="InterPro" id="IPR006108">
    <property type="entry name" value="3HC_DH_C"/>
</dbReference>
<comment type="pathway">
    <text evidence="1">Lipid metabolism; butanoate metabolism.</text>
</comment>
<feature type="domain" description="3-hydroxyacyl-CoA dehydrogenase C-terminal" evidence="6">
    <location>
        <begin position="188"/>
        <end position="286"/>
    </location>
</feature>
<dbReference type="RefSeq" id="WP_091235500.1">
    <property type="nucleotide sequence ID" value="NZ_FMKA01000021.1"/>
</dbReference>
<accession>A0A1D3TW89</accession>
<dbReference type="GO" id="GO:0006635">
    <property type="term" value="P:fatty acid beta-oxidation"/>
    <property type="evidence" value="ECO:0007669"/>
    <property type="project" value="TreeGrafter"/>
</dbReference>
<dbReference type="InterPro" id="IPR006176">
    <property type="entry name" value="3-OHacyl-CoA_DH_NAD-bd"/>
</dbReference>
<evidence type="ECO:0000256" key="2">
    <source>
        <dbReference type="ARBA" id="ARBA00009463"/>
    </source>
</evidence>
<dbReference type="GO" id="GO:0070403">
    <property type="term" value="F:NAD+ binding"/>
    <property type="evidence" value="ECO:0007669"/>
    <property type="project" value="InterPro"/>
</dbReference>
<dbReference type="SUPFAM" id="SSF51735">
    <property type="entry name" value="NAD(P)-binding Rossmann-fold domains"/>
    <property type="match status" value="1"/>
</dbReference>
<feature type="site" description="Important for catalytic activity" evidence="4">
    <location>
        <position position="141"/>
    </location>
</feature>
<dbReference type="GO" id="GO:0008691">
    <property type="term" value="F:3-hydroxybutyryl-CoA dehydrogenase activity"/>
    <property type="evidence" value="ECO:0007669"/>
    <property type="project" value="TreeGrafter"/>
</dbReference>
<reference evidence="8 9" key="1">
    <citation type="submission" date="2016-09" db="EMBL/GenBank/DDBJ databases">
        <authorList>
            <person name="Capua I."/>
            <person name="De Benedictis P."/>
            <person name="Joannis T."/>
            <person name="Lombin L.H."/>
            <person name="Cattoli G."/>
        </authorList>
    </citation>
    <scope>NUCLEOTIDE SEQUENCE [LARGE SCALE GENOMIC DNA]</scope>
    <source>
        <strain evidence="8 9">GluBS11</strain>
    </source>
</reference>
<keyword evidence="9" id="KW-1185">Reference proteome</keyword>
<proteinExistence type="inferred from homology"/>
<evidence type="ECO:0000256" key="1">
    <source>
        <dbReference type="ARBA" id="ARBA00005086"/>
    </source>
</evidence>
<evidence type="ECO:0000259" key="6">
    <source>
        <dbReference type="Pfam" id="PF00725"/>
    </source>
</evidence>
<dbReference type="Gene3D" id="1.10.1040.10">
    <property type="entry name" value="N-(1-d-carboxylethyl)-l-norvaline Dehydrogenase, domain 2"/>
    <property type="match status" value="1"/>
</dbReference>
<feature type="domain" description="3-hydroxyacyl-CoA dehydrogenase NAD binding" evidence="7">
    <location>
        <begin position="7"/>
        <end position="185"/>
    </location>
</feature>
<dbReference type="Proteomes" id="UP000199315">
    <property type="component" value="Unassembled WGS sequence"/>
</dbReference>
<feature type="binding site" evidence="5">
    <location>
        <position position="278"/>
    </location>
    <ligand>
        <name>NAD(+)</name>
        <dbReference type="ChEBI" id="CHEBI:57540"/>
    </ligand>
</feature>
<feature type="binding site" evidence="5">
    <location>
        <position position="120"/>
    </location>
    <ligand>
        <name>NAD(+)</name>
        <dbReference type="ChEBI" id="CHEBI:57540"/>
    </ligand>
</feature>
<evidence type="ECO:0000256" key="4">
    <source>
        <dbReference type="PIRSR" id="PIRSR000105-1"/>
    </source>
</evidence>
<keyword evidence="3" id="KW-0560">Oxidoreductase</keyword>
<dbReference type="Pfam" id="PF00725">
    <property type="entry name" value="3HCDH"/>
    <property type="match status" value="1"/>
</dbReference>
<dbReference type="EMBL" id="FMKA01000021">
    <property type="protein sequence ID" value="SCP98486.1"/>
    <property type="molecule type" value="Genomic_DNA"/>
</dbReference>
<evidence type="ECO:0000256" key="3">
    <source>
        <dbReference type="ARBA" id="ARBA00023002"/>
    </source>
</evidence>
<protein>
    <submittedName>
        <fullName evidence="8">3-hydroxybutyryl-CoA dehydrogenase</fullName>
    </submittedName>
</protein>
<evidence type="ECO:0000313" key="9">
    <source>
        <dbReference type="Proteomes" id="UP000199315"/>
    </source>
</evidence>
<evidence type="ECO:0000259" key="7">
    <source>
        <dbReference type="Pfam" id="PF02737"/>
    </source>
</evidence>
<evidence type="ECO:0000313" key="8">
    <source>
        <dbReference type="EMBL" id="SCP98486.1"/>
    </source>
</evidence>
<dbReference type="InterPro" id="IPR036291">
    <property type="entry name" value="NAD(P)-bd_dom_sf"/>
</dbReference>
<organism evidence="8 9">
    <name type="scientific">Anaerobium acetethylicum</name>
    <dbReference type="NCBI Taxonomy" id="1619234"/>
    <lineage>
        <taxon>Bacteria</taxon>
        <taxon>Bacillati</taxon>
        <taxon>Bacillota</taxon>
        <taxon>Clostridia</taxon>
        <taxon>Lachnospirales</taxon>
        <taxon>Lachnospiraceae</taxon>
        <taxon>Anaerobium</taxon>
    </lineage>
</organism>
<dbReference type="OrthoDB" id="9771883at2"/>
<evidence type="ECO:0000256" key="5">
    <source>
        <dbReference type="PIRSR" id="PIRSR000105-2"/>
    </source>
</evidence>
<dbReference type="PANTHER" id="PTHR48075">
    <property type="entry name" value="3-HYDROXYACYL-COA DEHYDROGENASE FAMILY PROTEIN"/>
    <property type="match status" value="1"/>
</dbReference>
<keyword evidence="5" id="KW-0520">NAD</keyword>
<dbReference type="PANTHER" id="PTHR48075:SF5">
    <property type="entry name" value="3-HYDROXYBUTYRYL-COA DEHYDROGENASE"/>
    <property type="match status" value="1"/>
</dbReference>
<dbReference type="AlphaFoldDB" id="A0A1D3TW89"/>
<dbReference type="STRING" id="1619234.SAMN05421730_102134"/>
<dbReference type="SUPFAM" id="SSF48179">
    <property type="entry name" value="6-phosphogluconate dehydrogenase C-terminal domain-like"/>
    <property type="match status" value="1"/>
</dbReference>
<feature type="binding site" evidence="5">
    <location>
        <begin position="11"/>
        <end position="16"/>
    </location>
    <ligand>
        <name>NAD(+)</name>
        <dbReference type="ChEBI" id="CHEBI:57540"/>
    </ligand>
</feature>
<gene>
    <name evidence="8" type="ORF">SAMN05421730_102134</name>
</gene>